<name>A0A0V0HXW6_SOLCH</name>
<evidence type="ECO:0000313" key="1">
    <source>
        <dbReference type="EMBL" id="JAP25183.1"/>
    </source>
</evidence>
<protein>
    <submittedName>
        <fullName evidence="1">Putative ovule protein</fullName>
    </submittedName>
</protein>
<proteinExistence type="predicted"/>
<sequence>MEFYVGNDFFAVNIPVVSLNEDGRMVLVSEDNIQLKLEKQPVNTREKKTKIELSTILLNVLTSQELHPSRSYSRGRIYNGNGCNCGIGFVLPACFTL</sequence>
<dbReference type="AlphaFoldDB" id="A0A0V0HXW6"/>
<organism evidence="1">
    <name type="scientific">Solanum chacoense</name>
    <name type="common">Chaco potato</name>
    <dbReference type="NCBI Taxonomy" id="4108"/>
    <lineage>
        <taxon>Eukaryota</taxon>
        <taxon>Viridiplantae</taxon>
        <taxon>Streptophyta</taxon>
        <taxon>Embryophyta</taxon>
        <taxon>Tracheophyta</taxon>
        <taxon>Spermatophyta</taxon>
        <taxon>Magnoliopsida</taxon>
        <taxon>eudicotyledons</taxon>
        <taxon>Gunneridae</taxon>
        <taxon>Pentapetalae</taxon>
        <taxon>asterids</taxon>
        <taxon>lamiids</taxon>
        <taxon>Solanales</taxon>
        <taxon>Solanaceae</taxon>
        <taxon>Solanoideae</taxon>
        <taxon>Solaneae</taxon>
        <taxon>Solanum</taxon>
    </lineage>
</organism>
<dbReference type="EMBL" id="GEDG01013566">
    <property type="protein sequence ID" value="JAP25183.1"/>
    <property type="molecule type" value="Transcribed_RNA"/>
</dbReference>
<reference evidence="1" key="1">
    <citation type="submission" date="2015-12" db="EMBL/GenBank/DDBJ databases">
        <title>Gene expression during late stages of embryo sac development: a critical building block for successful pollen-pistil interactions.</title>
        <authorList>
            <person name="Liu Y."/>
            <person name="Joly V."/>
            <person name="Sabar M."/>
            <person name="Matton D.P."/>
        </authorList>
    </citation>
    <scope>NUCLEOTIDE SEQUENCE</scope>
</reference>
<accession>A0A0V0HXW6</accession>